<accession>A0ABZ1C276</accession>
<sequence>MMRWADTRRWRVAWWLAVCVVLPTSAVAQYKTAAEARVHLQQIETQIGELQGGLNAARATRQQATARLRDLQATGPETPALRERLERERAREFDPARFDRAVDTLDRQHWDERAKSEDALAKLQAKAANPTEINARVDRAREALDKAERLREQGIRELQEGYYCSQCNRPASQIEDQTGNSFQSHLRQVSGRAIPASAEVVARKTAEFDRAIEQAKAKLQEAEARRSRELAELQQDVAQQQQAHAKLLSDYRTRRSELIDERDTARRKLERERDAEVKRLQELITRTEEQHKSAVQQQRERVRVAEARERELDHQIDLRRIDANHARWGINFYGGIEARQAAQAEQAAKREAERELREAKRLERQAELAAQRAARAAAVLVPEERRTIWRSLAGAERVRAPERESAPPAPEPEPVAAVAEPVESAAIVALRERARRAEAAMLAAQEREAATLAAEQARVEQQQRDVARAEAAAIARRQAERVPRSRLGAEYASADWIQERLATAREKVSRWWNDEAEAPLAPRWGAEVDSALAQYTGRAASEEALAQAPAEPSTLDRIWERGMRRLRRGTEVVREHYRKVINSEPEKWAQDFIGSESTTVSSRLNDVMAAAGKRLHWRSRLRSLAKKASVEGIARLEYTQRTGEDFDELSGFEQDTERVFAEARIITPPRDYLDRLYKAYERTANRYAETFGWDEDAEENDE</sequence>
<dbReference type="EMBL" id="CP139781">
    <property type="protein sequence ID" value="WRQ85594.1"/>
    <property type="molecule type" value="Genomic_DNA"/>
</dbReference>
<evidence type="ECO:0008006" key="4">
    <source>
        <dbReference type="Google" id="ProtNLM"/>
    </source>
</evidence>
<protein>
    <recommendedName>
        <fullName evidence="4">Chromosome partition protein Smc</fullName>
    </recommendedName>
</protein>
<evidence type="ECO:0000313" key="2">
    <source>
        <dbReference type="EMBL" id="WRQ85594.1"/>
    </source>
</evidence>
<reference evidence="2 3" key="1">
    <citation type="submission" date="2021-08" db="EMBL/GenBank/DDBJ databases">
        <authorList>
            <person name="Zhang D."/>
            <person name="Zhang A."/>
            <person name="Wang L."/>
        </authorList>
    </citation>
    <scope>NUCLEOTIDE SEQUENCE [LARGE SCALE GENOMIC DNA]</scope>
    <source>
        <strain evidence="2 3">WL0086</strain>
    </source>
</reference>
<evidence type="ECO:0000256" key="1">
    <source>
        <dbReference type="SAM" id="Coils"/>
    </source>
</evidence>
<keyword evidence="1" id="KW-0175">Coiled coil</keyword>
<gene>
    <name evidence="2" type="ORF">K1X11_012350</name>
</gene>
<feature type="coiled-coil region" evidence="1">
    <location>
        <begin position="205"/>
        <end position="379"/>
    </location>
</feature>
<feature type="coiled-coil region" evidence="1">
    <location>
        <begin position="427"/>
        <end position="472"/>
    </location>
</feature>
<organism evidence="2 3">
    <name type="scientific">Actomonas aquatica</name>
    <dbReference type="NCBI Taxonomy" id="2866162"/>
    <lineage>
        <taxon>Bacteria</taxon>
        <taxon>Pseudomonadati</taxon>
        <taxon>Verrucomicrobiota</taxon>
        <taxon>Opitutia</taxon>
        <taxon>Opitutales</taxon>
        <taxon>Opitutaceae</taxon>
        <taxon>Actomonas</taxon>
    </lineage>
</organism>
<evidence type="ECO:0000313" key="3">
    <source>
        <dbReference type="Proteomes" id="UP000738431"/>
    </source>
</evidence>
<keyword evidence="3" id="KW-1185">Reference proteome</keyword>
<proteinExistence type="predicted"/>
<reference evidence="2 3" key="2">
    <citation type="submission" date="2023-12" db="EMBL/GenBank/DDBJ databases">
        <title>Description of an unclassified Opitutus bacterium of Verrucomicrobiota.</title>
        <authorList>
            <person name="Zhang D.-F."/>
        </authorList>
    </citation>
    <scope>NUCLEOTIDE SEQUENCE [LARGE SCALE GENOMIC DNA]</scope>
    <source>
        <strain evidence="2 3">WL0086</strain>
    </source>
</reference>
<dbReference type="Proteomes" id="UP000738431">
    <property type="component" value="Chromosome"/>
</dbReference>
<name>A0ABZ1C276_9BACT</name>
<dbReference type="RefSeq" id="WP_221032863.1">
    <property type="nucleotide sequence ID" value="NZ_CP139781.1"/>
</dbReference>